<dbReference type="AlphaFoldDB" id="A0A5J9WN23"/>
<keyword evidence="2" id="KW-1185">Reference proteome</keyword>
<dbReference type="Proteomes" id="UP000324897">
    <property type="component" value="Chromosome 6"/>
</dbReference>
<evidence type="ECO:0000313" key="1">
    <source>
        <dbReference type="EMBL" id="TVU50112.1"/>
    </source>
</evidence>
<feature type="non-terminal residue" evidence="1">
    <location>
        <position position="1"/>
    </location>
</feature>
<gene>
    <name evidence="1" type="ORF">EJB05_01469</name>
</gene>
<organism evidence="1 2">
    <name type="scientific">Eragrostis curvula</name>
    <name type="common">weeping love grass</name>
    <dbReference type="NCBI Taxonomy" id="38414"/>
    <lineage>
        <taxon>Eukaryota</taxon>
        <taxon>Viridiplantae</taxon>
        <taxon>Streptophyta</taxon>
        <taxon>Embryophyta</taxon>
        <taxon>Tracheophyta</taxon>
        <taxon>Spermatophyta</taxon>
        <taxon>Magnoliopsida</taxon>
        <taxon>Liliopsida</taxon>
        <taxon>Poales</taxon>
        <taxon>Poaceae</taxon>
        <taxon>PACMAD clade</taxon>
        <taxon>Chloridoideae</taxon>
        <taxon>Eragrostideae</taxon>
        <taxon>Eragrostidinae</taxon>
        <taxon>Eragrostis</taxon>
    </lineage>
</organism>
<dbReference type="EMBL" id="RWGY01000002">
    <property type="protein sequence ID" value="TVU50112.1"/>
    <property type="molecule type" value="Genomic_DNA"/>
</dbReference>
<sequence>KAVWGALQWPDQRIGRDAAAPSVVTIHRKMAQLRRQIQSGRLTYIKKLRVWSDQLRSSWWIFYLFLLQEMVEANWKVLLRHACTLFDVAAAVEGESRGREGNDALSQRAVEACTVEARGVGPGQKRAVRKGGGVRAGGNFSAGTLILSSTNCAAHKTMMWFVKLPLVERIPPCTTWIFLDK</sequence>
<protein>
    <submittedName>
        <fullName evidence="1">Uncharacterized protein</fullName>
    </submittedName>
</protein>
<reference evidence="1 2" key="1">
    <citation type="journal article" date="2019" name="Sci. Rep.">
        <title>A high-quality genome of Eragrostis curvula grass provides insights into Poaceae evolution and supports new strategies to enhance forage quality.</title>
        <authorList>
            <person name="Carballo J."/>
            <person name="Santos B.A.C.M."/>
            <person name="Zappacosta D."/>
            <person name="Garbus I."/>
            <person name="Selva J.P."/>
            <person name="Gallo C.A."/>
            <person name="Diaz A."/>
            <person name="Albertini E."/>
            <person name="Caccamo M."/>
            <person name="Echenique V."/>
        </authorList>
    </citation>
    <scope>NUCLEOTIDE SEQUENCE [LARGE SCALE GENOMIC DNA]</scope>
    <source>
        <strain evidence="2">cv. Victoria</strain>
        <tissue evidence="1">Leaf</tissue>
    </source>
</reference>
<accession>A0A5J9WN23</accession>
<name>A0A5J9WN23_9POAL</name>
<comment type="caution">
    <text evidence="1">The sequence shown here is derived from an EMBL/GenBank/DDBJ whole genome shotgun (WGS) entry which is preliminary data.</text>
</comment>
<dbReference type="OrthoDB" id="6141102at2759"/>
<proteinExistence type="predicted"/>
<evidence type="ECO:0000313" key="2">
    <source>
        <dbReference type="Proteomes" id="UP000324897"/>
    </source>
</evidence>
<dbReference type="Gramene" id="TVU50112">
    <property type="protein sequence ID" value="TVU50112"/>
    <property type="gene ID" value="EJB05_01469"/>
</dbReference>